<feature type="region of interest" description="Disordered" evidence="2">
    <location>
        <begin position="110"/>
        <end position="147"/>
    </location>
</feature>
<protein>
    <recommendedName>
        <fullName evidence="5">Selenoprotein W-like protein</fullName>
    </recommendedName>
</protein>
<dbReference type="PANTHER" id="PTHR36417:SF2">
    <property type="entry name" value="SELENOPROTEIN DOMAIN PROTEIN (AFU_ORTHOLOGUE AFUA_1G05220)"/>
    <property type="match status" value="1"/>
</dbReference>
<proteinExistence type="predicted"/>
<dbReference type="InterPro" id="IPR011893">
    <property type="entry name" value="Selenoprotein_Rdx-typ"/>
</dbReference>
<reference evidence="3" key="1">
    <citation type="submission" date="2023-06" db="EMBL/GenBank/DDBJ databases">
        <title>Black Yeasts Isolated from many extreme environments.</title>
        <authorList>
            <person name="Coleine C."/>
            <person name="Stajich J.E."/>
            <person name="Selbmann L."/>
        </authorList>
    </citation>
    <scope>NUCLEOTIDE SEQUENCE</scope>
    <source>
        <strain evidence="3">CCFEE 5200</strain>
    </source>
</reference>
<evidence type="ECO:0008006" key="5">
    <source>
        <dbReference type="Google" id="ProtNLM"/>
    </source>
</evidence>
<gene>
    <name evidence="3" type="ORF">LTR91_015479</name>
</gene>
<evidence type="ECO:0000313" key="3">
    <source>
        <dbReference type="EMBL" id="KAK0971551.1"/>
    </source>
</evidence>
<dbReference type="Proteomes" id="UP001175353">
    <property type="component" value="Unassembled WGS sequence"/>
</dbReference>
<dbReference type="Pfam" id="PF10262">
    <property type="entry name" value="Rdx"/>
    <property type="match status" value="1"/>
</dbReference>
<name>A0AAN6K9W8_9PEZI</name>
<dbReference type="SUPFAM" id="SSF52833">
    <property type="entry name" value="Thioredoxin-like"/>
    <property type="match status" value="1"/>
</dbReference>
<dbReference type="EMBL" id="JAUJLE010000176">
    <property type="protein sequence ID" value="KAK0971551.1"/>
    <property type="molecule type" value="Genomic_DNA"/>
</dbReference>
<evidence type="ECO:0000313" key="4">
    <source>
        <dbReference type="Proteomes" id="UP001175353"/>
    </source>
</evidence>
<dbReference type="Gene3D" id="3.40.30.10">
    <property type="entry name" value="Glutaredoxin"/>
    <property type="match status" value="1"/>
</dbReference>
<comment type="caution">
    <text evidence="3">The sequence shown here is derived from an EMBL/GenBank/DDBJ whole genome shotgun (WGS) entry which is preliminary data.</text>
</comment>
<sequence length="240" mass="25661">MRSVVRSVDMTDTTHAAPVVLPRIAITYCTQCKWLLRAAYFGQELLSTFGTTIGEIALIPATGGLFTVYLTHKPEDTTEVQEVLIWDRKAEGGFPETKILKQKVRNHISPEKKLGHSDTPSLKGSKPDALTTGDTADSVSALGTTSGAAGNDPLIAGAVATTNEDGRCEWTGLRGLQVILPQSFARIAIIAVLPVPELPHGISDGSLARKVGPQEGGLGMEPKQRFMKTLTRCSNRSPGN</sequence>
<feature type="compositionally biased region" description="Polar residues" evidence="2">
    <location>
        <begin position="132"/>
        <end position="147"/>
    </location>
</feature>
<organism evidence="3 4">
    <name type="scientific">Friedmanniomyces endolithicus</name>
    <dbReference type="NCBI Taxonomy" id="329885"/>
    <lineage>
        <taxon>Eukaryota</taxon>
        <taxon>Fungi</taxon>
        <taxon>Dikarya</taxon>
        <taxon>Ascomycota</taxon>
        <taxon>Pezizomycotina</taxon>
        <taxon>Dothideomycetes</taxon>
        <taxon>Dothideomycetidae</taxon>
        <taxon>Mycosphaerellales</taxon>
        <taxon>Teratosphaeriaceae</taxon>
        <taxon>Friedmanniomyces</taxon>
    </lineage>
</organism>
<dbReference type="InterPro" id="IPR036249">
    <property type="entry name" value="Thioredoxin-like_sf"/>
</dbReference>
<keyword evidence="1" id="KW-0676">Redox-active center</keyword>
<dbReference type="NCBIfam" id="TIGR02174">
    <property type="entry name" value="CXXU_selWTH"/>
    <property type="match status" value="1"/>
</dbReference>
<dbReference type="AlphaFoldDB" id="A0AAN6K9W8"/>
<evidence type="ECO:0000256" key="1">
    <source>
        <dbReference type="ARBA" id="ARBA00023284"/>
    </source>
</evidence>
<keyword evidence="4" id="KW-1185">Reference proteome</keyword>
<accession>A0AAN6K9W8</accession>
<dbReference type="PANTHER" id="PTHR36417">
    <property type="entry name" value="SELENOPROTEIN DOMAIN PROTEIN (AFU_ORTHOLOGUE AFUA_1G05220)"/>
    <property type="match status" value="1"/>
</dbReference>
<evidence type="ECO:0000256" key="2">
    <source>
        <dbReference type="SAM" id="MobiDB-lite"/>
    </source>
</evidence>